<sequence>MVRWGIAIRPGQRKMLTDSADNQQISRVETVKAKIRAKVEHPFRVIKRQFGHLKTRYRGLKKNTAQSMTLF</sequence>
<protein>
    <recommendedName>
        <fullName evidence="1">Transposase IS4-like domain-containing protein</fullName>
    </recommendedName>
</protein>
<name>A0A202B7Z8_CHRVL</name>
<comment type="caution">
    <text evidence="2">The sequence shown here is derived from an EMBL/GenBank/DDBJ whole genome shotgun (WGS) entry which is preliminary data.</text>
</comment>
<evidence type="ECO:0000313" key="3">
    <source>
        <dbReference type="Proteomes" id="UP000196342"/>
    </source>
</evidence>
<organism evidence="2 3">
    <name type="scientific">Chromobacterium violaceum</name>
    <dbReference type="NCBI Taxonomy" id="536"/>
    <lineage>
        <taxon>Bacteria</taxon>
        <taxon>Pseudomonadati</taxon>
        <taxon>Pseudomonadota</taxon>
        <taxon>Betaproteobacteria</taxon>
        <taxon>Neisseriales</taxon>
        <taxon>Chromobacteriaceae</taxon>
        <taxon>Chromobacterium</taxon>
    </lineage>
</organism>
<reference evidence="2 3" key="1">
    <citation type="submission" date="2017-05" db="EMBL/GenBank/DDBJ databases">
        <title>Chromobacterium violaceum GHPS1 isolated from Hydrocarbon polluted soil in French Guiana display an awesome secondary metabolite arsenal and a battery of drug and heavy-metal-resistance and detoxification of xenobiotics proteins.</title>
        <authorList>
            <person name="Belbahri L."/>
        </authorList>
    </citation>
    <scope>NUCLEOTIDE SEQUENCE [LARGE SCALE GENOMIC DNA]</scope>
    <source>
        <strain evidence="2 3">GHPS1</strain>
    </source>
</reference>
<feature type="domain" description="Transposase IS4-like" evidence="1">
    <location>
        <begin position="31"/>
        <end position="71"/>
    </location>
</feature>
<dbReference type="EMBL" id="NHOO01000010">
    <property type="protein sequence ID" value="OVE47696.1"/>
    <property type="molecule type" value="Genomic_DNA"/>
</dbReference>
<dbReference type="AlphaFoldDB" id="A0A202B7Z8"/>
<proteinExistence type="predicted"/>
<dbReference type="PANTHER" id="PTHR35604">
    <property type="entry name" value="TRANSPOSASE INSH FOR INSERTION SEQUENCE ELEMENT IS5A-RELATED"/>
    <property type="match status" value="1"/>
</dbReference>
<accession>A0A202B7Z8</accession>
<dbReference type="GO" id="GO:0003677">
    <property type="term" value="F:DNA binding"/>
    <property type="evidence" value="ECO:0007669"/>
    <property type="project" value="InterPro"/>
</dbReference>
<evidence type="ECO:0000259" key="1">
    <source>
        <dbReference type="Pfam" id="PF01609"/>
    </source>
</evidence>
<dbReference type="Proteomes" id="UP000196342">
    <property type="component" value="Unassembled WGS sequence"/>
</dbReference>
<keyword evidence="3" id="KW-1185">Reference proteome</keyword>
<gene>
    <name evidence="2" type="ORF">CBW21_13635</name>
</gene>
<dbReference type="GO" id="GO:0006313">
    <property type="term" value="P:DNA transposition"/>
    <property type="evidence" value="ECO:0007669"/>
    <property type="project" value="InterPro"/>
</dbReference>
<evidence type="ECO:0000313" key="2">
    <source>
        <dbReference type="EMBL" id="OVE47696.1"/>
    </source>
</evidence>
<dbReference type="Pfam" id="PF01609">
    <property type="entry name" value="DDE_Tnp_1"/>
    <property type="match status" value="1"/>
</dbReference>
<dbReference type="InterPro" id="IPR002559">
    <property type="entry name" value="Transposase_11"/>
</dbReference>
<dbReference type="GO" id="GO:0004803">
    <property type="term" value="F:transposase activity"/>
    <property type="evidence" value="ECO:0007669"/>
    <property type="project" value="InterPro"/>
</dbReference>
<dbReference type="PANTHER" id="PTHR35604:SF2">
    <property type="entry name" value="TRANSPOSASE INSH FOR INSERTION SEQUENCE ELEMENT IS5A-RELATED"/>
    <property type="match status" value="1"/>
</dbReference>